<gene>
    <name evidence="1" type="ORF">RUM43_007668</name>
</gene>
<proteinExistence type="predicted"/>
<reference evidence="1 2" key="1">
    <citation type="submission" date="2023-10" db="EMBL/GenBank/DDBJ databases">
        <title>Genomes of two closely related lineages of the louse Polyplax serrata with different host specificities.</title>
        <authorList>
            <person name="Martinu J."/>
            <person name="Tarabai H."/>
            <person name="Stefka J."/>
            <person name="Hypsa V."/>
        </authorList>
    </citation>
    <scope>NUCLEOTIDE SEQUENCE [LARGE SCALE GENOMIC DNA]</scope>
    <source>
        <strain evidence="1">HR10_N</strain>
    </source>
</reference>
<organism evidence="1 2">
    <name type="scientific">Polyplax serrata</name>
    <name type="common">Common mouse louse</name>
    <dbReference type="NCBI Taxonomy" id="468196"/>
    <lineage>
        <taxon>Eukaryota</taxon>
        <taxon>Metazoa</taxon>
        <taxon>Ecdysozoa</taxon>
        <taxon>Arthropoda</taxon>
        <taxon>Hexapoda</taxon>
        <taxon>Insecta</taxon>
        <taxon>Pterygota</taxon>
        <taxon>Neoptera</taxon>
        <taxon>Paraneoptera</taxon>
        <taxon>Psocodea</taxon>
        <taxon>Troctomorpha</taxon>
        <taxon>Phthiraptera</taxon>
        <taxon>Anoplura</taxon>
        <taxon>Polyplacidae</taxon>
        <taxon>Polyplax</taxon>
    </lineage>
</organism>
<sequence>MCHFNEFHSSSTSVTVLFLGGHLHVSGIDIWTIRTFTHFLISLSEFRLEVELGTSCPKGSWVLNMLLLFALAKSWRRHLFELFRRCEPFAWGDFPEVADRQLDELPSSDEKYGPTFGDVLPEEPETTENVHRSWLGCLLSRNTKWRLTRVPSAARNVVIYGEKSVCYQPCVYGSEFGFP</sequence>
<accession>A0AAN8P8Z3</accession>
<protein>
    <submittedName>
        <fullName evidence="1">Uncharacterized protein</fullName>
    </submittedName>
</protein>
<dbReference type="Proteomes" id="UP001372834">
    <property type="component" value="Unassembled WGS sequence"/>
</dbReference>
<dbReference type="EMBL" id="JAWJWE010000003">
    <property type="protein sequence ID" value="KAK6639395.1"/>
    <property type="molecule type" value="Genomic_DNA"/>
</dbReference>
<dbReference type="AlphaFoldDB" id="A0AAN8P8Z3"/>
<evidence type="ECO:0000313" key="2">
    <source>
        <dbReference type="Proteomes" id="UP001372834"/>
    </source>
</evidence>
<name>A0AAN8P8Z3_POLSC</name>
<comment type="caution">
    <text evidence="1">The sequence shown here is derived from an EMBL/GenBank/DDBJ whole genome shotgun (WGS) entry which is preliminary data.</text>
</comment>
<evidence type="ECO:0000313" key="1">
    <source>
        <dbReference type="EMBL" id="KAK6639395.1"/>
    </source>
</evidence>